<accession>A0A9Y2AFY3</accession>
<proteinExistence type="predicted"/>
<evidence type="ECO:0000259" key="1">
    <source>
        <dbReference type="Pfam" id="PF12804"/>
    </source>
</evidence>
<dbReference type="AlphaFoldDB" id="A0A9Y2AFY3"/>
<sequence length="252" mass="28040">MYDAIVLAGGKSKGAGIGNGEYEALLNIGGRPMLYFVVDALKKSEKIDEIFVVGAVEVLSKTQLSGKVNFVSNGCTIMESVRNGMASLSGNRKVLIVATDIPFLTAEAIDDFLMQCESMNRDFYYPIIEKSCCKAKFPRCQRTFVKIIDGTFTGGNIFLVNPKVIDKCIDLANKMVEDRKKPWRLAKKFGVIFLLKFIIGKLTLTKIEQHFLELTGIDGTVIRSNYAEIGMDVDKTTDLQVANEYFQSLMKN</sequence>
<dbReference type="KEGG" id="sgbi:P3F81_01070"/>
<protein>
    <submittedName>
        <fullName evidence="2">Nucleotidyltransferase family protein</fullName>
    </submittedName>
</protein>
<evidence type="ECO:0000313" key="3">
    <source>
        <dbReference type="Proteomes" id="UP001243623"/>
    </source>
</evidence>
<dbReference type="Gene3D" id="3.90.550.10">
    <property type="entry name" value="Spore Coat Polysaccharide Biosynthesis Protein SpsA, Chain A"/>
    <property type="match status" value="1"/>
</dbReference>
<evidence type="ECO:0000313" key="2">
    <source>
        <dbReference type="EMBL" id="WIW70945.1"/>
    </source>
</evidence>
<name>A0A9Y2AFY3_9FIRM</name>
<feature type="domain" description="MobA-like NTP transferase" evidence="1">
    <location>
        <begin position="4"/>
        <end position="129"/>
    </location>
</feature>
<dbReference type="EMBL" id="CP120678">
    <property type="protein sequence ID" value="WIW70945.1"/>
    <property type="molecule type" value="Genomic_DNA"/>
</dbReference>
<dbReference type="SUPFAM" id="SSF53448">
    <property type="entry name" value="Nucleotide-diphospho-sugar transferases"/>
    <property type="match status" value="1"/>
</dbReference>
<dbReference type="InterPro" id="IPR025877">
    <property type="entry name" value="MobA-like_NTP_Trfase"/>
</dbReference>
<dbReference type="Pfam" id="PF12804">
    <property type="entry name" value="NTP_transf_3"/>
    <property type="match status" value="1"/>
</dbReference>
<dbReference type="RefSeq" id="WP_147667172.1">
    <property type="nucleotide sequence ID" value="NZ_CP120678.1"/>
</dbReference>
<gene>
    <name evidence="2" type="ORF">P3F81_01070</name>
</gene>
<reference evidence="2" key="1">
    <citation type="submission" date="2023-03" db="EMBL/GenBank/DDBJ databases">
        <title>Selenobaculum gbiensis gen. nov. sp. nov., a new bacterium isolated from the gut microbiota of IBD patient.</title>
        <authorList>
            <person name="Yeo S."/>
            <person name="Park H."/>
            <person name="Huh C.S."/>
        </authorList>
    </citation>
    <scope>NUCLEOTIDE SEQUENCE</scope>
    <source>
        <strain evidence="2">ICN-92133</strain>
    </source>
</reference>
<dbReference type="Proteomes" id="UP001243623">
    <property type="component" value="Chromosome"/>
</dbReference>
<dbReference type="InterPro" id="IPR029044">
    <property type="entry name" value="Nucleotide-diphossugar_trans"/>
</dbReference>
<dbReference type="GO" id="GO:0016779">
    <property type="term" value="F:nucleotidyltransferase activity"/>
    <property type="evidence" value="ECO:0007669"/>
    <property type="project" value="UniProtKB-ARBA"/>
</dbReference>
<keyword evidence="3" id="KW-1185">Reference proteome</keyword>
<organism evidence="2 3">
    <name type="scientific">Selenobaculum gibii</name>
    <dbReference type="NCBI Taxonomy" id="3054208"/>
    <lineage>
        <taxon>Bacteria</taxon>
        <taxon>Bacillati</taxon>
        <taxon>Bacillota</taxon>
        <taxon>Negativicutes</taxon>
        <taxon>Selenomonadales</taxon>
        <taxon>Selenomonadaceae</taxon>
        <taxon>Selenobaculum</taxon>
    </lineage>
</organism>